<feature type="domain" description="25S rRNA (uridine-N(3))-methyltransferase BMT5-like" evidence="2">
    <location>
        <begin position="322"/>
        <end position="358"/>
    </location>
</feature>
<evidence type="ECO:0000313" key="4">
    <source>
        <dbReference type="Proteomes" id="UP000585474"/>
    </source>
</evidence>
<dbReference type="OrthoDB" id="273345at2759"/>
<proteinExistence type="predicted"/>
<feature type="compositionally biased region" description="Basic and acidic residues" evidence="1">
    <location>
        <begin position="197"/>
        <end position="210"/>
    </location>
</feature>
<organism evidence="3 4">
    <name type="scientific">Actinidia rufa</name>
    <dbReference type="NCBI Taxonomy" id="165716"/>
    <lineage>
        <taxon>Eukaryota</taxon>
        <taxon>Viridiplantae</taxon>
        <taxon>Streptophyta</taxon>
        <taxon>Embryophyta</taxon>
        <taxon>Tracheophyta</taxon>
        <taxon>Spermatophyta</taxon>
        <taxon>Magnoliopsida</taxon>
        <taxon>eudicotyledons</taxon>
        <taxon>Gunneridae</taxon>
        <taxon>Pentapetalae</taxon>
        <taxon>asterids</taxon>
        <taxon>Ericales</taxon>
        <taxon>Actinidiaceae</taxon>
        <taxon>Actinidia</taxon>
    </lineage>
</organism>
<evidence type="ECO:0000259" key="2">
    <source>
        <dbReference type="Pfam" id="PF10354"/>
    </source>
</evidence>
<feature type="compositionally biased region" description="Polar residues" evidence="1">
    <location>
        <begin position="157"/>
        <end position="173"/>
    </location>
</feature>
<feature type="compositionally biased region" description="Basic and acidic residues" evidence="1">
    <location>
        <begin position="138"/>
        <end position="153"/>
    </location>
</feature>
<dbReference type="EMBL" id="BJWL01000009">
    <property type="protein sequence ID" value="GFY93638.1"/>
    <property type="molecule type" value="Genomic_DNA"/>
</dbReference>
<feature type="region of interest" description="Disordered" evidence="1">
    <location>
        <begin position="121"/>
        <end position="231"/>
    </location>
</feature>
<dbReference type="Pfam" id="PF10354">
    <property type="entry name" value="BMT5-like"/>
    <property type="match status" value="1"/>
</dbReference>
<comment type="caution">
    <text evidence="3">The sequence shown here is derived from an EMBL/GenBank/DDBJ whole genome shotgun (WGS) entry which is preliminary data.</text>
</comment>
<dbReference type="AlphaFoldDB" id="A0A7J0F4L5"/>
<name>A0A7J0F4L5_9ERIC</name>
<dbReference type="InterPro" id="IPR019446">
    <property type="entry name" value="BMT5-like"/>
</dbReference>
<dbReference type="Proteomes" id="UP000585474">
    <property type="component" value="Unassembled WGS sequence"/>
</dbReference>
<evidence type="ECO:0000256" key="1">
    <source>
        <dbReference type="SAM" id="MobiDB-lite"/>
    </source>
</evidence>
<gene>
    <name evidence="3" type="ORF">Acr_09g0000840</name>
</gene>
<dbReference type="GO" id="GO:0070475">
    <property type="term" value="P:rRNA base methylation"/>
    <property type="evidence" value="ECO:0007669"/>
    <property type="project" value="InterPro"/>
</dbReference>
<accession>A0A7J0F4L5</accession>
<evidence type="ECO:0000313" key="3">
    <source>
        <dbReference type="EMBL" id="GFY93638.1"/>
    </source>
</evidence>
<sequence>MSWSRRSDSFTHPVTNYVTNQIVWNHPPGSDPDWDSFSWTREVSELDRDPELRWSRGSDSFTHPVTNSVTNRIVWNPPPGPYSDWDSSSWTRDVSQLDRDPELSWSRGSDSFTHPVTNSVTNRIVWNPPPGSYSDWDSSSRTREVSQLDRDPELSWSRGSDSFTHPVTNSVTNRIVWKPPPGSNPDWDSSSWTREVSQLDRDPELRRSRGSDSFTHPVTKSVTNRIDWNPPPSLNPNWYSSSWTQEVSELDRDPKLTRSRGSNSFTHPGWNPPPGSDPDWDSSSWTREVSQLDRDPPQILPCGEMDWVERWMKHYSSFQKILLVGEGDFSFSACLAVAFGCAHNIIATSLDSRGKTNKDLAS</sequence>
<feature type="compositionally biased region" description="Polar residues" evidence="1">
    <location>
        <begin position="186"/>
        <end position="196"/>
    </location>
</feature>
<reference evidence="3 4" key="1">
    <citation type="submission" date="2019-07" db="EMBL/GenBank/DDBJ databases">
        <title>De Novo Assembly of kiwifruit Actinidia rufa.</title>
        <authorList>
            <person name="Sugita-Konishi S."/>
            <person name="Sato K."/>
            <person name="Mori E."/>
            <person name="Abe Y."/>
            <person name="Kisaki G."/>
            <person name="Hamano K."/>
            <person name="Suezawa K."/>
            <person name="Otani M."/>
            <person name="Fukuda T."/>
            <person name="Manabe T."/>
            <person name="Gomi K."/>
            <person name="Tabuchi M."/>
            <person name="Akimitsu K."/>
            <person name="Kataoka I."/>
        </authorList>
    </citation>
    <scope>NUCLEOTIDE SEQUENCE [LARGE SCALE GENOMIC DNA]</scope>
    <source>
        <strain evidence="4">cv. Fuchu</strain>
    </source>
</reference>
<keyword evidence="3" id="KW-0808">Transferase</keyword>
<dbReference type="GO" id="GO:0070042">
    <property type="term" value="F:rRNA (uridine-N3-)-methyltransferase activity"/>
    <property type="evidence" value="ECO:0007669"/>
    <property type="project" value="InterPro"/>
</dbReference>
<keyword evidence="3" id="KW-0489">Methyltransferase</keyword>
<feature type="region of interest" description="Disordered" evidence="1">
    <location>
        <begin position="250"/>
        <end position="296"/>
    </location>
</feature>
<keyword evidence="4" id="KW-1185">Reference proteome</keyword>
<feature type="compositionally biased region" description="Polar residues" evidence="1">
    <location>
        <begin position="211"/>
        <end position="226"/>
    </location>
</feature>
<protein>
    <submittedName>
        <fullName evidence="3">Methyltransferase small domain protein, putative</fullName>
    </submittedName>
</protein>